<organism evidence="2 3">
    <name type="scientific">Pleurodeles waltl</name>
    <name type="common">Iberian ribbed newt</name>
    <dbReference type="NCBI Taxonomy" id="8319"/>
    <lineage>
        <taxon>Eukaryota</taxon>
        <taxon>Metazoa</taxon>
        <taxon>Chordata</taxon>
        <taxon>Craniata</taxon>
        <taxon>Vertebrata</taxon>
        <taxon>Euteleostomi</taxon>
        <taxon>Amphibia</taxon>
        <taxon>Batrachia</taxon>
        <taxon>Caudata</taxon>
        <taxon>Salamandroidea</taxon>
        <taxon>Salamandridae</taxon>
        <taxon>Pleurodelinae</taxon>
        <taxon>Pleurodeles</taxon>
    </lineage>
</organism>
<keyword evidence="3" id="KW-1185">Reference proteome</keyword>
<gene>
    <name evidence="2" type="ORF">NDU88_004449</name>
</gene>
<sequence>MAVLRGPSLAQAVAHTRCRRNETLSAAKREPTRKFQRRRKPRPGSVTSLPPLYTNHLQKPERPPTTPLSL</sequence>
<dbReference type="Proteomes" id="UP001066276">
    <property type="component" value="Chromosome 1_2"/>
</dbReference>
<protein>
    <submittedName>
        <fullName evidence="2">Uncharacterized protein</fullName>
    </submittedName>
</protein>
<evidence type="ECO:0000313" key="3">
    <source>
        <dbReference type="Proteomes" id="UP001066276"/>
    </source>
</evidence>
<feature type="compositionally biased region" description="Basic and acidic residues" evidence="1">
    <location>
        <begin position="19"/>
        <end position="33"/>
    </location>
</feature>
<dbReference type="AlphaFoldDB" id="A0AAV7W9R8"/>
<comment type="caution">
    <text evidence="2">The sequence shown here is derived from an EMBL/GenBank/DDBJ whole genome shotgun (WGS) entry which is preliminary data.</text>
</comment>
<reference evidence="2" key="1">
    <citation type="journal article" date="2022" name="bioRxiv">
        <title>Sequencing and chromosome-scale assembly of the giantPleurodeles waltlgenome.</title>
        <authorList>
            <person name="Brown T."/>
            <person name="Elewa A."/>
            <person name="Iarovenko S."/>
            <person name="Subramanian E."/>
            <person name="Araus A.J."/>
            <person name="Petzold A."/>
            <person name="Susuki M."/>
            <person name="Suzuki K.-i.T."/>
            <person name="Hayashi T."/>
            <person name="Toyoda A."/>
            <person name="Oliveira C."/>
            <person name="Osipova E."/>
            <person name="Leigh N.D."/>
            <person name="Simon A."/>
            <person name="Yun M.H."/>
        </authorList>
    </citation>
    <scope>NUCLEOTIDE SEQUENCE</scope>
    <source>
        <strain evidence="2">20211129_DDA</strain>
        <tissue evidence="2">Liver</tissue>
    </source>
</reference>
<name>A0AAV7W9R8_PLEWA</name>
<accession>A0AAV7W9R8</accession>
<evidence type="ECO:0000313" key="2">
    <source>
        <dbReference type="EMBL" id="KAJ1209070.1"/>
    </source>
</evidence>
<evidence type="ECO:0000256" key="1">
    <source>
        <dbReference type="SAM" id="MobiDB-lite"/>
    </source>
</evidence>
<feature type="region of interest" description="Disordered" evidence="1">
    <location>
        <begin position="1"/>
        <end position="70"/>
    </location>
</feature>
<proteinExistence type="predicted"/>
<dbReference type="EMBL" id="JANPWB010000002">
    <property type="protein sequence ID" value="KAJ1209070.1"/>
    <property type="molecule type" value="Genomic_DNA"/>
</dbReference>